<evidence type="ECO:0000313" key="3">
    <source>
        <dbReference type="Proteomes" id="UP000009399"/>
    </source>
</evidence>
<evidence type="ECO:0000313" key="2">
    <source>
        <dbReference type="EMBL" id="AFX74412.1"/>
    </source>
</evidence>
<feature type="region of interest" description="Disordered" evidence="1">
    <location>
        <begin position="1021"/>
        <end position="1056"/>
    </location>
</feature>
<proteinExistence type="predicted"/>
<sequence length="1056" mass="121838">MKKNKKKTLLLALFVSLGAISSFSLIVGLSSLAKYNAKNPIEEVQKQARRITGITFNPNKFTLLSNYEVIRDQLFDKKNGKYQLKNNVNLEKYLNFYQVQNQESVLIRSFPKEVELKFDQVQPLDDVQEFKIVFHFSQNIQNKTFNSEIKTINLAVKDNKNFLINSFVSEVVKSFAPGEKSDLHDNKPENIFDINGARLSSVENKKAPSLTLIEDFDLEIKKVKNSDDLKKLLNQYFNLDQVLQSLDKTIVDKTLKIHPFKLEFVKDTENQEKYITQNPDQKGIYNIYLKISFSDELKNLLANDVDKNFSKILVLTLAKDTFATKSFFIDASKLFDFVSLSDVDYKINEKDKTKTISQYDILSFQNFLLSPESSKSNISDWMFKQRFYNPTSNTSFSEALGSKINNYLNSKLELKFANFFDKNYKNSFKFTLLNNIVAKQDAKGVYLDIPYTISLSSKFRNTQEVTTLYSQTYHLELRGFKDGYHLIDSYNKYIQDKNFKLTNSDVPILPNLDILSTLFSSINDLNNSNFVIEPSETNKINKEMTPLEEVSGEYIQQLINLNKTDKLIEFLKDRRYFNLSFSELDYFKSIESDYVLPSLDEVRKSNIEIDLSQNNLSNFNLIGSLSIFKNKAEVGTFFALLLKETPDTVKSYLEVIYDKFASFLKQKQANNSQDNFKINSFNLTNSAVDDQSYNSNLTVKAIKKFDSSKNIPEYQSSIFYQYLTKIDQNFKNLTTKNLDNSYFPNISKSKFSISNNQVISNGITYRKNNAETKKVLVKNTSNSEEKIFAFKDNFMNSLEEFLLSFYFSAGLKNNYKGFESIAKGWTTKVNFEIVPNNETNFADANHINLAYWYNFYLPINDQDLGEAIFRTPKIAMSLKISNQSVFDFKEKARLDEIVTNLPTASLTTTLTKIYVKTVDNSSPFHFEREVEADKQYDDNDVKSKFADKDLDSTQTEQTFELLFGHPELVRLKAYLQNAKFIYKANSNHLSRFNPQTRIITFYAVSDDNKIQSKPFSIVVTSIPKPQPQNTTNNSNPKSTQTSSSQPQNVKNNKEKS</sequence>
<dbReference type="AlphaFoldDB" id="A0AAI8AN31"/>
<reference evidence="2 3" key="1">
    <citation type="journal article" date="2013" name="Genome Announc.">
        <title>Complete Genome Sequence of Mycoplasma hyorhinis Strain SK76.</title>
        <authorList>
            <person name="Goodison S."/>
            <person name="Urquidi V."/>
            <person name="Kumar D."/>
            <person name="Reyes L."/>
            <person name="Rosser C.J."/>
        </authorList>
    </citation>
    <scope>NUCLEOTIDE SEQUENCE [LARGE SCALE GENOMIC DNA]</scope>
    <source>
        <strain evidence="2 3">SK76</strain>
    </source>
</reference>
<organism evidence="2 3">
    <name type="scientific">Mesomycoplasma hyorhinis SK76</name>
    <dbReference type="NCBI Taxonomy" id="1118964"/>
    <lineage>
        <taxon>Bacteria</taxon>
        <taxon>Bacillati</taxon>
        <taxon>Mycoplasmatota</taxon>
        <taxon>Mycoplasmoidales</taxon>
        <taxon>Metamycoplasmataceae</taxon>
        <taxon>Mesomycoplasma</taxon>
    </lineage>
</organism>
<feature type="compositionally biased region" description="Low complexity" evidence="1">
    <location>
        <begin position="1027"/>
        <end position="1048"/>
    </location>
</feature>
<evidence type="ECO:0000256" key="1">
    <source>
        <dbReference type="SAM" id="MobiDB-lite"/>
    </source>
</evidence>
<gene>
    <name evidence="2" type="ORF">MOS_497</name>
</gene>
<dbReference type="Proteomes" id="UP000009399">
    <property type="component" value="Chromosome"/>
</dbReference>
<dbReference type="NCBIfam" id="NF045828">
    <property type="entry name" value="P97_adhes_Nterm"/>
    <property type="match status" value="1"/>
</dbReference>
<dbReference type="RefSeq" id="WP_015084195.1">
    <property type="nucleotide sequence ID" value="NC_019552.1"/>
</dbReference>
<dbReference type="EMBL" id="CP003914">
    <property type="protein sequence ID" value="AFX74412.1"/>
    <property type="molecule type" value="Genomic_DNA"/>
</dbReference>
<dbReference type="InterPro" id="IPR054789">
    <property type="entry name" value="P97_adhes_N"/>
</dbReference>
<protein>
    <submittedName>
        <fullName evidence="2">Uncharacterized protein</fullName>
    </submittedName>
</protein>
<dbReference type="KEGG" id="mhs:MOS_497"/>
<name>A0AAI8AN31_MESHY</name>
<accession>A0AAI8AN31</accession>